<dbReference type="InterPro" id="IPR050445">
    <property type="entry name" value="Bact_polysacc_biosynth/exp"/>
</dbReference>
<evidence type="ECO:0000256" key="9">
    <source>
        <dbReference type="SAM" id="Phobius"/>
    </source>
</evidence>
<dbReference type="EC" id="2.7.10.2" evidence="2"/>
<evidence type="ECO:0000256" key="3">
    <source>
        <dbReference type="ARBA" id="ARBA00022679"/>
    </source>
</evidence>
<keyword evidence="9" id="KW-1133">Transmembrane helix</keyword>
<dbReference type="Proteomes" id="UP000719942">
    <property type="component" value="Unassembled WGS sequence"/>
</dbReference>
<comment type="caution">
    <text evidence="11">The sequence shown here is derived from an EMBL/GenBank/DDBJ whole genome shotgun (WGS) entry which is preliminary data.</text>
</comment>
<keyword evidence="4" id="KW-0547">Nucleotide-binding</keyword>
<organism evidence="11 12">
    <name type="scientific">Caproiciproducens faecalis</name>
    <dbReference type="NCBI Taxonomy" id="2820301"/>
    <lineage>
        <taxon>Bacteria</taxon>
        <taxon>Bacillati</taxon>
        <taxon>Bacillota</taxon>
        <taxon>Clostridia</taxon>
        <taxon>Eubacteriales</taxon>
        <taxon>Acutalibacteraceae</taxon>
        <taxon>Caproiciproducens</taxon>
    </lineage>
</organism>
<name>A0ABS7DQ31_9FIRM</name>
<evidence type="ECO:0000256" key="8">
    <source>
        <dbReference type="ARBA" id="ARBA00051245"/>
    </source>
</evidence>
<dbReference type="SUPFAM" id="SSF52540">
    <property type="entry name" value="P-loop containing nucleoside triphosphate hydrolases"/>
    <property type="match status" value="1"/>
</dbReference>
<protein>
    <recommendedName>
        <fullName evidence="2">non-specific protein-tyrosine kinase</fullName>
        <ecNumber evidence="2">2.7.10.2</ecNumber>
    </recommendedName>
</protein>
<proteinExistence type="inferred from homology"/>
<comment type="similarity">
    <text evidence="1">Belongs to the CpsD/CapB family.</text>
</comment>
<feature type="domain" description="AAA" evidence="10">
    <location>
        <begin position="263"/>
        <end position="370"/>
    </location>
</feature>
<feature type="transmembrane region" description="Helical" evidence="9">
    <location>
        <begin position="21"/>
        <end position="40"/>
    </location>
</feature>
<evidence type="ECO:0000256" key="5">
    <source>
        <dbReference type="ARBA" id="ARBA00022777"/>
    </source>
</evidence>
<evidence type="ECO:0000256" key="2">
    <source>
        <dbReference type="ARBA" id="ARBA00011903"/>
    </source>
</evidence>
<feature type="transmembrane region" description="Helical" evidence="9">
    <location>
        <begin position="176"/>
        <end position="197"/>
    </location>
</feature>
<keyword evidence="9" id="KW-0472">Membrane</keyword>
<evidence type="ECO:0000313" key="12">
    <source>
        <dbReference type="Proteomes" id="UP000719942"/>
    </source>
</evidence>
<keyword evidence="5" id="KW-0418">Kinase</keyword>
<dbReference type="Pfam" id="PF13614">
    <property type="entry name" value="AAA_31"/>
    <property type="match status" value="1"/>
</dbReference>
<dbReference type="EMBL" id="JAGFNZ010000004">
    <property type="protein sequence ID" value="MBW7573400.1"/>
    <property type="molecule type" value="Genomic_DNA"/>
</dbReference>
<dbReference type="InterPro" id="IPR005702">
    <property type="entry name" value="Wzc-like_C"/>
</dbReference>
<dbReference type="InterPro" id="IPR025669">
    <property type="entry name" value="AAA_dom"/>
</dbReference>
<keyword evidence="3" id="KW-0808">Transferase</keyword>
<dbReference type="CDD" id="cd05387">
    <property type="entry name" value="BY-kinase"/>
    <property type="match status" value="1"/>
</dbReference>
<gene>
    <name evidence="11" type="ORF">J5W02_11325</name>
</gene>
<evidence type="ECO:0000256" key="4">
    <source>
        <dbReference type="ARBA" id="ARBA00022741"/>
    </source>
</evidence>
<keyword evidence="12" id="KW-1185">Reference proteome</keyword>
<sequence>MELFVSFSEILEYFKRSILKFIIVVAVFGIVFGLMPLKFVQHEYTCDTTLIISCEVPEDAQTDYRLQYTSILNSRVQTAVVIATGKDMISQTADKLGIDKSKITSIGAVQVNTAPVVKITIKSPDAALADRIANTAAEVLGEKLTDAFPSPKLTAVIADAAIPAKPQSNKSAMVKAGLLGLIMGFIVYVCYGIVVVLTDKTIRNSRYVSEALNTPLLGTVPKKGSHEKKEDSFRKLRAAAVHCASGKNSFLVTDVCEHNGAAAVAAGMAGVLACSGKTTLLIDADFRENEISKLLNAKSEHSLTDALNGSCSAEQAVAQTSVKGLNLISGSGSAENPADLLFSDTFSGLVQELSKKFDYVIVHTPSEVKYPEADNIARLAGSVIMVAKYGSTPYHEFKDSFHRLNASGGNTIGFVTTDI</sequence>
<evidence type="ECO:0000259" key="10">
    <source>
        <dbReference type="Pfam" id="PF13614"/>
    </source>
</evidence>
<comment type="catalytic activity">
    <reaction evidence="8">
        <text>L-tyrosyl-[protein] + ATP = O-phospho-L-tyrosyl-[protein] + ADP + H(+)</text>
        <dbReference type="Rhea" id="RHEA:10596"/>
        <dbReference type="Rhea" id="RHEA-COMP:10136"/>
        <dbReference type="Rhea" id="RHEA-COMP:20101"/>
        <dbReference type="ChEBI" id="CHEBI:15378"/>
        <dbReference type="ChEBI" id="CHEBI:30616"/>
        <dbReference type="ChEBI" id="CHEBI:46858"/>
        <dbReference type="ChEBI" id="CHEBI:61978"/>
        <dbReference type="ChEBI" id="CHEBI:456216"/>
        <dbReference type="EC" id="2.7.10.2"/>
    </reaction>
</comment>
<dbReference type="InterPro" id="IPR027417">
    <property type="entry name" value="P-loop_NTPase"/>
</dbReference>
<evidence type="ECO:0000256" key="6">
    <source>
        <dbReference type="ARBA" id="ARBA00022840"/>
    </source>
</evidence>
<accession>A0ABS7DQ31</accession>
<evidence type="ECO:0000313" key="11">
    <source>
        <dbReference type="EMBL" id="MBW7573400.1"/>
    </source>
</evidence>
<keyword evidence="7" id="KW-0829">Tyrosine-protein kinase</keyword>
<dbReference type="RefSeq" id="WP_219965799.1">
    <property type="nucleotide sequence ID" value="NZ_JAGFNZ010000004.1"/>
</dbReference>
<dbReference type="Gene3D" id="3.40.50.300">
    <property type="entry name" value="P-loop containing nucleotide triphosphate hydrolases"/>
    <property type="match status" value="1"/>
</dbReference>
<dbReference type="PANTHER" id="PTHR32309:SF13">
    <property type="entry name" value="FERRIC ENTEROBACTIN TRANSPORT PROTEIN FEPE"/>
    <property type="match status" value="1"/>
</dbReference>
<dbReference type="PANTHER" id="PTHR32309">
    <property type="entry name" value="TYROSINE-PROTEIN KINASE"/>
    <property type="match status" value="1"/>
</dbReference>
<evidence type="ECO:0000256" key="1">
    <source>
        <dbReference type="ARBA" id="ARBA00007316"/>
    </source>
</evidence>
<reference evidence="11 12" key="1">
    <citation type="submission" date="2021-03" db="EMBL/GenBank/DDBJ databases">
        <title>Caproiciproducens sp. nov. isolated from feces of cow.</title>
        <authorList>
            <person name="Choi J.-Y."/>
        </authorList>
    </citation>
    <scope>NUCLEOTIDE SEQUENCE [LARGE SCALE GENOMIC DNA]</scope>
    <source>
        <strain evidence="11 12">AGMB10547</strain>
    </source>
</reference>
<evidence type="ECO:0000256" key="7">
    <source>
        <dbReference type="ARBA" id="ARBA00023137"/>
    </source>
</evidence>
<keyword evidence="6" id="KW-0067">ATP-binding</keyword>
<keyword evidence="9" id="KW-0812">Transmembrane</keyword>